<organism evidence="2 3">
    <name type="scientific">Sphingobium yanoikuyae</name>
    <name type="common">Sphingomonas yanoikuyae</name>
    <dbReference type="NCBI Taxonomy" id="13690"/>
    <lineage>
        <taxon>Bacteria</taxon>
        <taxon>Pseudomonadati</taxon>
        <taxon>Pseudomonadota</taxon>
        <taxon>Alphaproteobacteria</taxon>
        <taxon>Sphingomonadales</taxon>
        <taxon>Sphingomonadaceae</taxon>
        <taxon>Sphingobium</taxon>
    </lineage>
</organism>
<protein>
    <submittedName>
        <fullName evidence="2">Helix-turn-helix transcriptional regulator</fullName>
    </submittedName>
</protein>
<dbReference type="InterPro" id="IPR001387">
    <property type="entry name" value="Cro/C1-type_HTH"/>
</dbReference>
<proteinExistence type="predicted"/>
<dbReference type="SMART" id="SM00530">
    <property type="entry name" value="HTH_XRE"/>
    <property type="match status" value="1"/>
</dbReference>
<dbReference type="AlphaFoldDB" id="A0A6M4GG48"/>
<evidence type="ECO:0000313" key="2">
    <source>
        <dbReference type="EMBL" id="QJR06130.1"/>
    </source>
</evidence>
<dbReference type="CDD" id="cd00093">
    <property type="entry name" value="HTH_XRE"/>
    <property type="match status" value="1"/>
</dbReference>
<name>A0A6M4GG48_SPHYA</name>
<dbReference type="InterPro" id="IPR010982">
    <property type="entry name" value="Lambda_DNA-bd_dom_sf"/>
</dbReference>
<feature type="domain" description="HTH cro/C1-type" evidence="1">
    <location>
        <begin position="15"/>
        <end position="70"/>
    </location>
</feature>
<reference evidence="2 3" key="1">
    <citation type="submission" date="2020-04" db="EMBL/GenBank/DDBJ databases">
        <title>The Whole Genome Analysis of High salt-tolerant Sphingobium yanoikuyae YC-XJ2 with Aryl organophosphorus flame retardants (aryl-OPFRs)-degrading capacity and characteristics of Related phosphotriesterase.</title>
        <authorList>
            <person name="Li X."/>
        </authorList>
    </citation>
    <scope>NUCLEOTIDE SEQUENCE [LARGE SCALE GENOMIC DNA]</scope>
    <source>
        <strain evidence="2 3">YC-XJ2</strain>
        <plasmid evidence="3">p-b-sy</plasmid>
    </source>
</reference>
<keyword evidence="2" id="KW-0614">Plasmid</keyword>
<evidence type="ECO:0000313" key="3">
    <source>
        <dbReference type="Proteomes" id="UP000502611"/>
    </source>
</evidence>
<dbReference type="Gene3D" id="1.10.260.40">
    <property type="entry name" value="lambda repressor-like DNA-binding domains"/>
    <property type="match status" value="1"/>
</dbReference>
<sequence>MAKGVVLRSRFGDRVKVLLNETGISTEELAERSAIPAKRIQNMLNGSFIRITLRDMSIIAAALNTPLYNLLAPTDAPLPVVSFEVVEKRGSRDS</sequence>
<gene>
    <name evidence="2" type="ORF">HH800_28350</name>
</gene>
<dbReference type="Proteomes" id="UP000502611">
    <property type="component" value="Plasmid p-B-Sy"/>
</dbReference>
<evidence type="ECO:0000259" key="1">
    <source>
        <dbReference type="PROSITE" id="PS50943"/>
    </source>
</evidence>
<geneLocation type="plasmid" evidence="3">
    <name>p-b-sy</name>
</geneLocation>
<dbReference type="GO" id="GO:0003677">
    <property type="term" value="F:DNA binding"/>
    <property type="evidence" value="ECO:0007669"/>
    <property type="project" value="InterPro"/>
</dbReference>
<dbReference type="SUPFAM" id="SSF47413">
    <property type="entry name" value="lambda repressor-like DNA-binding domains"/>
    <property type="match status" value="1"/>
</dbReference>
<accession>A0A6M4GG48</accession>
<dbReference type="EMBL" id="CP053023">
    <property type="protein sequence ID" value="QJR06130.1"/>
    <property type="molecule type" value="Genomic_DNA"/>
</dbReference>
<dbReference type="Pfam" id="PF13443">
    <property type="entry name" value="HTH_26"/>
    <property type="match status" value="1"/>
</dbReference>
<dbReference type="PROSITE" id="PS50943">
    <property type="entry name" value="HTH_CROC1"/>
    <property type="match status" value="1"/>
</dbReference>